<keyword evidence="3" id="KW-1185">Reference proteome</keyword>
<evidence type="ECO:0000313" key="2">
    <source>
        <dbReference type="EMBL" id="PTQ99268.1"/>
    </source>
</evidence>
<feature type="transmembrane region" description="Helical" evidence="1">
    <location>
        <begin position="6"/>
        <end position="25"/>
    </location>
</feature>
<organism evidence="2 3">
    <name type="scientific">Mucilaginibacter yixingensis</name>
    <dbReference type="NCBI Taxonomy" id="1295612"/>
    <lineage>
        <taxon>Bacteria</taxon>
        <taxon>Pseudomonadati</taxon>
        <taxon>Bacteroidota</taxon>
        <taxon>Sphingobacteriia</taxon>
        <taxon>Sphingobacteriales</taxon>
        <taxon>Sphingobacteriaceae</taxon>
        <taxon>Mucilaginibacter</taxon>
    </lineage>
</organism>
<name>A0A2T5JBZ3_9SPHI</name>
<reference evidence="2 3" key="1">
    <citation type="submission" date="2018-04" db="EMBL/GenBank/DDBJ databases">
        <title>Genomic Encyclopedia of Archaeal and Bacterial Type Strains, Phase II (KMG-II): from individual species to whole genera.</title>
        <authorList>
            <person name="Goeker M."/>
        </authorList>
    </citation>
    <scope>NUCLEOTIDE SEQUENCE [LARGE SCALE GENOMIC DNA]</scope>
    <source>
        <strain evidence="2 3">DSM 26809</strain>
    </source>
</reference>
<gene>
    <name evidence="2" type="ORF">C8P68_10284</name>
</gene>
<evidence type="ECO:0000313" key="3">
    <source>
        <dbReference type="Proteomes" id="UP000244168"/>
    </source>
</evidence>
<keyword evidence="1" id="KW-1133">Transmembrane helix</keyword>
<sequence length="109" mass="12032">METFFRCVIIAIVPVIQLMMVIWRVQFKIDVSIGRTALICFFLSICTAVWAASISGGDEMNCLHCGQSRVIESIAVFCFALIINLLFSAIVSLIALAEYKVALKNRGLA</sequence>
<comment type="caution">
    <text evidence="2">The sequence shown here is derived from an EMBL/GenBank/DDBJ whole genome shotgun (WGS) entry which is preliminary data.</text>
</comment>
<dbReference type="Proteomes" id="UP000244168">
    <property type="component" value="Unassembled WGS sequence"/>
</dbReference>
<feature type="transmembrane region" description="Helical" evidence="1">
    <location>
        <begin position="37"/>
        <end position="54"/>
    </location>
</feature>
<evidence type="ECO:0000256" key="1">
    <source>
        <dbReference type="SAM" id="Phobius"/>
    </source>
</evidence>
<protein>
    <submittedName>
        <fullName evidence="2">Uncharacterized protein</fullName>
    </submittedName>
</protein>
<accession>A0A2T5JBZ3</accession>
<proteinExistence type="predicted"/>
<keyword evidence="1" id="KW-0472">Membrane</keyword>
<keyword evidence="1" id="KW-0812">Transmembrane</keyword>
<dbReference type="AlphaFoldDB" id="A0A2T5JBZ3"/>
<dbReference type="RefSeq" id="WP_107827209.1">
    <property type="nucleotide sequence ID" value="NZ_CP160205.1"/>
</dbReference>
<feature type="transmembrane region" description="Helical" evidence="1">
    <location>
        <begin position="74"/>
        <end position="96"/>
    </location>
</feature>
<dbReference type="EMBL" id="QAOQ01000002">
    <property type="protein sequence ID" value="PTQ99268.1"/>
    <property type="molecule type" value="Genomic_DNA"/>
</dbReference>